<proteinExistence type="inferred from homology"/>
<evidence type="ECO:0000256" key="1">
    <source>
        <dbReference type="ARBA" id="ARBA00004876"/>
    </source>
</evidence>
<reference evidence="12" key="1">
    <citation type="submission" date="2022-10" db="EMBL/GenBank/DDBJ databases">
        <title>The complete genomes of actinobacterial strains from the NBC collection.</title>
        <authorList>
            <person name="Joergensen T.S."/>
            <person name="Alvarez Arevalo M."/>
            <person name="Sterndorff E.B."/>
            <person name="Faurdal D."/>
            <person name="Vuksanovic O."/>
            <person name="Mourched A.-S."/>
            <person name="Charusanti P."/>
            <person name="Shaw S."/>
            <person name="Blin K."/>
            <person name="Weber T."/>
        </authorList>
    </citation>
    <scope>NUCLEOTIDE SEQUENCE</scope>
    <source>
        <strain evidence="12">NBC_00148</strain>
    </source>
</reference>
<accession>A0AAU1LYV4</accession>
<evidence type="ECO:0000256" key="5">
    <source>
        <dbReference type="ARBA" id="ARBA00022605"/>
    </source>
</evidence>
<dbReference type="GO" id="GO:0005737">
    <property type="term" value="C:cytoplasm"/>
    <property type="evidence" value="ECO:0007669"/>
    <property type="project" value="InterPro"/>
</dbReference>
<sequence length="202" mass="21526">MRRTIARAKEDLAVIVARDPSTRTRAEALLHPALPALWAHRVAHVLHTRGHRHSARFLAYAARAVTGGIEIHPGASLGRRVFIDHGAAVVIGETARVGDDVTIFHQVTLGAVGWWRDGRREPGARRHPVLGDRVVIGTNAIVLGPVTVGDDALVGAGSLVLTDVPPGARVVAPAAEIVRRPPAEDREDAAQLLRALATSGCW</sequence>
<keyword evidence="7" id="KW-0677">Repeat</keyword>
<keyword evidence="8" id="KW-0198">Cysteine biosynthesis</keyword>
<evidence type="ECO:0000256" key="10">
    <source>
        <dbReference type="ARBA" id="ARBA00049486"/>
    </source>
</evidence>
<dbReference type="GO" id="GO:0006535">
    <property type="term" value="P:cysteine biosynthetic process from serine"/>
    <property type="evidence" value="ECO:0007669"/>
    <property type="project" value="InterPro"/>
</dbReference>
<evidence type="ECO:0000256" key="3">
    <source>
        <dbReference type="ARBA" id="ARBA00013266"/>
    </source>
</evidence>
<evidence type="ECO:0000256" key="11">
    <source>
        <dbReference type="PIRNR" id="PIRNR000441"/>
    </source>
</evidence>
<comment type="catalytic activity">
    <reaction evidence="10 11">
        <text>L-serine + acetyl-CoA = O-acetyl-L-serine + CoA</text>
        <dbReference type="Rhea" id="RHEA:24560"/>
        <dbReference type="ChEBI" id="CHEBI:33384"/>
        <dbReference type="ChEBI" id="CHEBI:57287"/>
        <dbReference type="ChEBI" id="CHEBI:57288"/>
        <dbReference type="ChEBI" id="CHEBI:58340"/>
        <dbReference type="EC" id="2.3.1.30"/>
    </reaction>
</comment>
<dbReference type="GO" id="GO:0009001">
    <property type="term" value="F:serine O-acetyltransferase activity"/>
    <property type="evidence" value="ECO:0007669"/>
    <property type="project" value="UniProtKB-EC"/>
</dbReference>
<dbReference type="NCBIfam" id="NF041874">
    <property type="entry name" value="EPS_EpsC"/>
    <property type="match status" value="1"/>
</dbReference>
<dbReference type="Pfam" id="PF00132">
    <property type="entry name" value="Hexapep"/>
    <property type="match status" value="1"/>
</dbReference>
<dbReference type="SUPFAM" id="SSF51161">
    <property type="entry name" value="Trimeric LpxA-like enzymes"/>
    <property type="match status" value="1"/>
</dbReference>
<comment type="pathway">
    <text evidence="1">Amino-acid biosynthesis; L-cysteine biosynthesis; L-cysteine from L-serine: step 1/2.</text>
</comment>
<name>A0AAU1LYV4_9ACTN</name>
<comment type="similarity">
    <text evidence="2 11">Belongs to the transferase hexapeptide repeat family.</text>
</comment>
<protein>
    <recommendedName>
        <fullName evidence="4 11">Serine acetyltransferase</fullName>
        <ecNumber evidence="3 11">2.3.1.30</ecNumber>
    </recommendedName>
</protein>
<evidence type="ECO:0000256" key="2">
    <source>
        <dbReference type="ARBA" id="ARBA00007274"/>
    </source>
</evidence>
<dbReference type="InterPro" id="IPR018357">
    <property type="entry name" value="Hexapep_transf_CS"/>
</dbReference>
<dbReference type="CDD" id="cd03354">
    <property type="entry name" value="LbH_SAT"/>
    <property type="match status" value="1"/>
</dbReference>
<gene>
    <name evidence="12" type="ORF">OG222_26585</name>
</gene>
<dbReference type="PIRSF" id="PIRSF000441">
    <property type="entry name" value="CysE"/>
    <property type="match status" value="1"/>
</dbReference>
<dbReference type="InterPro" id="IPR053376">
    <property type="entry name" value="Serine_acetyltransferase"/>
</dbReference>
<dbReference type="PANTHER" id="PTHR42811">
    <property type="entry name" value="SERINE ACETYLTRANSFERASE"/>
    <property type="match status" value="1"/>
</dbReference>
<evidence type="ECO:0000313" key="12">
    <source>
        <dbReference type="EMBL" id="WTQ76449.1"/>
    </source>
</evidence>
<evidence type="ECO:0000256" key="7">
    <source>
        <dbReference type="ARBA" id="ARBA00022737"/>
    </source>
</evidence>
<dbReference type="InterPro" id="IPR005881">
    <property type="entry name" value="Ser_O-AcTrfase"/>
</dbReference>
<dbReference type="EC" id="2.3.1.30" evidence="3 11"/>
<keyword evidence="5" id="KW-0028">Amino-acid biosynthesis</keyword>
<dbReference type="Gene3D" id="1.10.3130.10">
    <property type="entry name" value="serine acetyltransferase, domain 1"/>
    <property type="match status" value="1"/>
</dbReference>
<dbReference type="EMBL" id="CP108169">
    <property type="protein sequence ID" value="WTQ76449.1"/>
    <property type="molecule type" value="Genomic_DNA"/>
</dbReference>
<keyword evidence="9 11" id="KW-0012">Acyltransferase</keyword>
<dbReference type="Gene3D" id="2.160.10.10">
    <property type="entry name" value="Hexapeptide repeat proteins"/>
    <property type="match status" value="1"/>
</dbReference>
<evidence type="ECO:0000256" key="6">
    <source>
        <dbReference type="ARBA" id="ARBA00022679"/>
    </source>
</evidence>
<organism evidence="12">
    <name type="scientific">Streptomyces sp. NBC_00148</name>
    <dbReference type="NCBI Taxonomy" id="2903626"/>
    <lineage>
        <taxon>Bacteria</taxon>
        <taxon>Bacillati</taxon>
        <taxon>Actinomycetota</taxon>
        <taxon>Actinomycetes</taxon>
        <taxon>Kitasatosporales</taxon>
        <taxon>Streptomycetaceae</taxon>
        <taxon>Streptomyces</taxon>
    </lineage>
</organism>
<keyword evidence="6 11" id="KW-0808">Transferase</keyword>
<dbReference type="FunFam" id="2.160.10.10:FF:000007">
    <property type="entry name" value="Serine acetyltransferase"/>
    <property type="match status" value="1"/>
</dbReference>
<evidence type="ECO:0000256" key="8">
    <source>
        <dbReference type="ARBA" id="ARBA00023192"/>
    </source>
</evidence>
<evidence type="ECO:0000256" key="9">
    <source>
        <dbReference type="ARBA" id="ARBA00023315"/>
    </source>
</evidence>
<dbReference type="InterPro" id="IPR001451">
    <property type="entry name" value="Hexapep"/>
</dbReference>
<dbReference type="AlphaFoldDB" id="A0AAU1LYV4"/>
<dbReference type="PROSITE" id="PS00101">
    <property type="entry name" value="HEXAPEP_TRANSFERASES"/>
    <property type="match status" value="1"/>
</dbReference>
<dbReference type="InterPro" id="IPR042122">
    <property type="entry name" value="Ser_AcTrfase_N_sf"/>
</dbReference>
<dbReference type="InterPro" id="IPR045304">
    <property type="entry name" value="LbH_SAT"/>
</dbReference>
<evidence type="ECO:0000256" key="4">
    <source>
        <dbReference type="ARBA" id="ARBA00018522"/>
    </source>
</evidence>
<dbReference type="InterPro" id="IPR011004">
    <property type="entry name" value="Trimer_LpxA-like_sf"/>
</dbReference>